<evidence type="ECO:0000313" key="2">
    <source>
        <dbReference type="EMBL" id="CAL1538672.1"/>
    </source>
</evidence>
<evidence type="ECO:0000256" key="1">
    <source>
        <dbReference type="SAM" id="MobiDB-lite"/>
    </source>
</evidence>
<sequence length="395" mass="44226">MGNKQGRHMLKWRNNEKRCNQRESIPSQQPVQADIYLDKTGTPDPADDPGVQGVDISSSSGDDHQNDTRDKDVVTAPPDYFYVFDCKAIDHGDHEVEESDEAGSDLHSRKAACSKNPGHTHFIPVASFTIDHLPEDYRQDAIFQLIQLQARLTVKISTRCVSPDRPEFYPDSDAPYPFYNRCGDKFTRNGTGMIWEVQKYTPEANIPCPCAQCLNSPDPITSYGYVRIQTAAHVVFDEIEARESACFFGYDSEDGNPVVIDCLSHFDLDIANDESFLSCYVHDEDLVNALVDAMTGYEQLCGIVSEVYWPYRLHARLTVIASHPHGCSKQISLGEWTRMNRMYGSDNVTTYNYTTCTCPGSSGAYVYLLGKPRRGFHHAHKGTNSYGNCSGIGID</sequence>
<comment type="caution">
    <text evidence="2">The sequence shown here is derived from an EMBL/GenBank/DDBJ whole genome shotgun (WGS) entry which is preliminary data.</text>
</comment>
<reference evidence="2 3" key="1">
    <citation type="submission" date="2024-04" db="EMBL/GenBank/DDBJ databases">
        <authorList>
            <consortium name="Genoscope - CEA"/>
            <person name="William W."/>
        </authorList>
    </citation>
    <scope>NUCLEOTIDE SEQUENCE [LARGE SCALE GENOMIC DNA]</scope>
</reference>
<keyword evidence="3" id="KW-1185">Reference proteome</keyword>
<feature type="compositionally biased region" description="Basic residues" evidence="1">
    <location>
        <begin position="1"/>
        <end position="11"/>
    </location>
</feature>
<feature type="compositionally biased region" description="Basic and acidic residues" evidence="1">
    <location>
        <begin position="61"/>
        <end position="73"/>
    </location>
</feature>
<dbReference type="EMBL" id="CAXITT010000309">
    <property type="protein sequence ID" value="CAL1538672.1"/>
    <property type="molecule type" value="Genomic_DNA"/>
</dbReference>
<organism evidence="2 3">
    <name type="scientific">Lymnaea stagnalis</name>
    <name type="common">Great pond snail</name>
    <name type="synonym">Helix stagnalis</name>
    <dbReference type="NCBI Taxonomy" id="6523"/>
    <lineage>
        <taxon>Eukaryota</taxon>
        <taxon>Metazoa</taxon>
        <taxon>Spiralia</taxon>
        <taxon>Lophotrochozoa</taxon>
        <taxon>Mollusca</taxon>
        <taxon>Gastropoda</taxon>
        <taxon>Heterobranchia</taxon>
        <taxon>Euthyneura</taxon>
        <taxon>Panpulmonata</taxon>
        <taxon>Hygrophila</taxon>
        <taxon>Lymnaeoidea</taxon>
        <taxon>Lymnaeidae</taxon>
        <taxon>Lymnaea</taxon>
    </lineage>
</organism>
<feature type="region of interest" description="Disordered" evidence="1">
    <location>
        <begin position="1"/>
        <end position="73"/>
    </location>
</feature>
<name>A0AAV2HWU2_LYMST</name>
<evidence type="ECO:0000313" key="3">
    <source>
        <dbReference type="Proteomes" id="UP001497497"/>
    </source>
</evidence>
<feature type="compositionally biased region" description="Polar residues" evidence="1">
    <location>
        <begin position="22"/>
        <end position="31"/>
    </location>
</feature>
<dbReference type="Proteomes" id="UP001497497">
    <property type="component" value="Unassembled WGS sequence"/>
</dbReference>
<accession>A0AAV2HWU2</accession>
<proteinExistence type="predicted"/>
<gene>
    <name evidence="2" type="ORF">GSLYS_00012493001</name>
</gene>
<dbReference type="AlphaFoldDB" id="A0AAV2HWU2"/>
<protein>
    <submittedName>
        <fullName evidence="2">Uncharacterized protein</fullName>
    </submittedName>
</protein>